<dbReference type="SUPFAM" id="SSF52096">
    <property type="entry name" value="ClpP/crotonase"/>
    <property type="match status" value="1"/>
</dbReference>
<dbReference type="InterPro" id="IPR029045">
    <property type="entry name" value="ClpP/crotonase-like_dom_sf"/>
</dbReference>
<proteinExistence type="inferred from homology"/>
<dbReference type="Proteomes" id="UP000274695">
    <property type="component" value="Unassembled WGS sequence"/>
</dbReference>
<keyword evidence="8 10" id="KW-1133">Transmembrane helix</keyword>
<reference evidence="13" key="1">
    <citation type="submission" date="2018-01" db="EMBL/GenBank/DDBJ databases">
        <authorList>
            <person name="Yu X.-D."/>
        </authorList>
    </citation>
    <scope>NUCLEOTIDE SEQUENCE</scope>
    <source>
        <strain evidence="13">ZX-21</strain>
    </source>
</reference>
<evidence type="ECO:0000256" key="8">
    <source>
        <dbReference type="ARBA" id="ARBA00022989"/>
    </source>
</evidence>
<dbReference type="InterPro" id="IPR002142">
    <property type="entry name" value="Peptidase_S49"/>
</dbReference>
<keyword evidence="5 10" id="KW-0812">Transmembrane</keyword>
<dbReference type="GO" id="GO:0005886">
    <property type="term" value="C:plasma membrane"/>
    <property type="evidence" value="ECO:0007669"/>
    <property type="project" value="UniProtKB-SubCell"/>
</dbReference>
<feature type="domain" description="Peptidase S49 N-terminal proteobacteria" evidence="12">
    <location>
        <begin position="2"/>
        <end position="151"/>
    </location>
</feature>
<dbReference type="Pfam" id="PF08496">
    <property type="entry name" value="Peptidase_S49_N"/>
    <property type="match status" value="1"/>
</dbReference>
<comment type="subcellular location">
    <subcellularLocation>
        <location evidence="1">Cell membrane</location>
    </subcellularLocation>
</comment>
<evidence type="ECO:0000256" key="1">
    <source>
        <dbReference type="ARBA" id="ARBA00004236"/>
    </source>
</evidence>
<dbReference type="PANTHER" id="PTHR42987">
    <property type="entry name" value="PEPTIDASE S49"/>
    <property type="match status" value="1"/>
</dbReference>
<dbReference type="EMBL" id="RHGB01000001">
    <property type="protein sequence ID" value="RNL67479.1"/>
    <property type="molecule type" value="Genomic_DNA"/>
</dbReference>
<gene>
    <name evidence="14" type="primary">sohB</name>
    <name evidence="13" type="ORF">C0068_05020</name>
    <name evidence="14" type="ORF">D0911_00085</name>
</gene>
<evidence type="ECO:0000256" key="10">
    <source>
        <dbReference type="SAM" id="Phobius"/>
    </source>
</evidence>
<keyword evidence="7" id="KW-0720">Serine protease</keyword>
<evidence type="ECO:0000256" key="6">
    <source>
        <dbReference type="ARBA" id="ARBA00022801"/>
    </source>
</evidence>
<name>A0A2S4HI19_9GAMM</name>
<dbReference type="Gene3D" id="6.20.330.10">
    <property type="match status" value="1"/>
</dbReference>
<evidence type="ECO:0000313" key="13">
    <source>
        <dbReference type="EMBL" id="POP53637.1"/>
    </source>
</evidence>
<evidence type="ECO:0000259" key="12">
    <source>
        <dbReference type="Pfam" id="PF08496"/>
    </source>
</evidence>
<dbReference type="RefSeq" id="WP_103683397.1">
    <property type="nucleotide sequence ID" value="NZ_PQGG01000012.1"/>
</dbReference>
<evidence type="ECO:0000259" key="11">
    <source>
        <dbReference type="Pfam" id="PF01343"/>
    </source>
</evidence>
<dbReference type="NCBIfam" id="NF008745">
    <property type="entry name" value="PRK11778.1"/>
    <property type="match status" value="1"/>
</dbReference>
<evidence type="ECO:0000313" key="14">
    <source>
        <dbReference type="EMBL" id="RNL67479.1"/>
    </source>
</evidence>
<accession>A0A2S4HI19</accession>
<dbReference type="Gene3D" id="3.90.226.10">
    <property type="entry name" value="2-enoyl-CoA Hydratase, Chain A, domain 1"/>
    <property type="match status" value="1"/>
</dbReference>
<protein>
    <submittedName>
        <fullName evidence="13">Protease SohB</fullName>
    </submittedName>
</protein>
<dbReference type="Pfam" id="PF01343">
    <property type="entry name" value="Peptidase_S49"/>
    <property type="match status" value="1"/>
</dbReference>
<sequence length="344" mass="38910">MEFLSEYGLFLAKSVTILVAVIVVVSAIAVASQRNKRDSSEGHIEVTTLNHKFEDWEDMLKFEILDEDAFKKERKAKKKQEKQDRKKNTQEQRKRLFVLDFDGDMSASEVEFLRHEISAVLTVAKPEDEILLRLESPGGMVHSYGLASSQLQRIRSHGIPLTIAIDRVAASGGYMMACIGNRILAAPFAVIGSIGVVAQLPNFNRLLKKHDVDIELHTAGAHKRTLTMVGENTEEGRQKFKEELEDTHVLFKEFVSENRPELDIDHIATGEVWYGKRALDQKLIDEIRTSDDYLLSKRADTDIFSVKYRQKRSLPERLGFAAEGALSRSLNAVIGKLSQSRWNV</sequence>
<reference evidence="14 16" key="2">
    <citation type="submission" date="2018-10" db="EMBL/GenBank/DDBJ databases">
        <title>Draft genome sequence of Zhongshania sp. DSW25-10.</title>
        <authorList>
            <person name="Oh J."/>
        </authorList>
    </citation>
    <scope>NUCLEOTIDE SEQUENCE [LARGE SCALE GENOMIC DNA]</scope>
    <source>
        <strain evidence="14 16">DSW25-10</strain>
    </source>
</reference>
<dbReference type="CDD" id="cd07023">
    <property type="entry name" value="S49_Sppa_N_C"/>
    <property type="match status" value="1"/>
</dbReference>
<evidence type="ECO:0000256" key="5">
    <source>
        <dbReference type="ARBA" id="ARBA00022692"/>
    </source>
</evidence>
<comment type="similarity">
    <text evidence="2">Belongs to the peptidase S49 family.</text>
</comment>
<dbReference type="AlphaFoldDB" id="A0A2S4HI19"/>
<organism evidence="13 15">
    <name type="scientific">Zhongshania marina</name>
    <dbReference type="NCBI Taxonomy" id="2304603"/>
    <lineage>
        <taxon>Bacteria</taxon>
        <taxon>Pseudomonadati</taxon>
        <taxon>Pseudomonadota</taxon>
        <taxon>Gammaproteobacteria</taxon>
        <taxon>Cellvibrionales</taxon>
        <taxon>Spongiibacteraceae</taxon>
        <taxon>Zhongshania</taxon>
    </lineage>
</organism>
<evidence type="ECO:0000256" key="4">
    <source>
        <dbReference type="ARBA" id="ARBA00022670"/>
    </source>
</evidence>
<keyword evidence="4 13" id="KW-0645">Protease</keyword>
<dbReference type="InterPro" id="IPR047272">
    <property type="entry name" value="S49_SppA_C"/>
</dbReference>
<dbReference type="EMBL" id="PQGG01000012">
    <property type="protein sequence ID" value="POP53637.1"/>
    <property type="molecule type" value="Genomic_DNA"/>
</dbReference>
<evidence type="ECO:0000256" key="7">
    <source>
        <dbReference type="ARBA" id="ARBA00022825"/>
    </source>
</evidence>
<dbReference type="Proteomes" id="UP000237222">
    <property type="component" value="Unassembled WGS sequence"/>
</dbReference>
<dbReference type="GO" id="GO:0004252">
    <property type="term" value="F:serine-type endopeptidase activity"/>
    <property type="evidence" value="ECO:0007669"/>
    <property type="project" value="InterPro"/>
</dbReference>
<evidence type="ECO:0000256" key="2">
    <source>
        <dbReference type="ARBA" id="ARBA00008683"/>
    </source>
</evidence>
<keyword evidence="9 10" id="KW-0472">Membrane</keyword>
<dbReference type="PANTHER" id="PTHR42987:SF4">
    <property type="entry name" value="PROTEASE SOHB-RELATED"/>
    <property type="match status" value="1"/>
</dbReference>
<dbReference type="GO" id="GO:0006508">
    <property type="term" value="P:proteolysis"/>
    <property type="evidence" value="ECO:0007669"/>
    <property type="project" value="UniProtKB-KW"/>
</dbReference>
<feature type="domain" description="Peptidase S49" evidence="11">
    <location>
        <begin position="155"/>
        <end position="298"/>
    </location>
</feature>
<evidence type="ECO:0000256" key="9">
    <source>
        <dbReference type="ARBA" id="ARBA00023136"/>
    </source>
</evidence>
<dbReference type="InterPro" id="IPR013703">
    <property type="entry name" value="Peptidase_S49_N_proteobac"/>
</dbReference>
<feature type="transmembrane region" description="Helical" evidence="10">
    <location>
        <begin position="12"/>
        <end position="31"/>
    </location>
</feature>
<keyword evidence="6" id="KW-0378">Hydrolase</keyword>
<evidence type="ECO:0000313" key="15">
    <source>
        <dbReference type="Proteomes" id="UP000237222"/>
    </source>
</evidence>
<dbReference type="OrthoDB" id="5614232at2"/>
<comment type="caution">
    <text evidence="13">The sequence shown here is derived from an EMBL/GenBank/DDBJ whole genome shotgun (WGS) entry which is preliminary data.</text>
</comment>
<evidence type="ECO:0000256" key="3">
    <source>
        <dbReference type="ARBA" id="ARBA00022475"/>
    </source>
</evidence>
<keyword evidence="16" id="KW-1185">Reference proteome</keyword>
<keyword evidence="3" id="KW-1003">Cell membrane</keyword>
<evidence type="ECO:0000313" key="16">
    <source>
        <dbReference type="Proteomes" id="UP000274695"/>
    </source>
</evidence>